<keyword evidence="1" id="KW-0378">Hydrolase</keyword>
<dbReference type="Pfam" id="PF13419">
    <property type="entry name" value="HAD_2"/>
    <property type="match status" value="1"/>
</dbReference>
<dbReference type="InterPro" id="IPR023198">
    <property type="entry name" value="PGP-like_dom2"/>
</dbReference>
<proteinExistence type="predicted"/>
<protein>
    <submittedName>
        <fullName evidence="1">HAD-IIIA family hydrolase</fullName>
    </submittedName>
</protein>
<evidence type="ECO:0000313" key="1">
    <source>
        <dbReference type="EMBL" id="QEY25134.1"/>
    </source>
</evidence>
<dbReference type="InterPro" id="IPR023214">
    <property type="entry name" value="HAD_sf"/>
</dbReference>
<dbReference type="InterPro" id="IPR036412">
    <property type="entry name" value="HAD-like_sf"/>
</dbReference>
<evidence type="ECO:0000313" key="2">
    <source>
        <dbReference type="Proteomes" id="UP000325713"/>
    </source>
</evidence>
<dbReference type="PANTHER" id="PTHR43434">
    <property type="entry name" value="PHOSPHOGLYCOLATE PHOSPHATASE"/>
    <property type="match status" value="1"/>
</dbReference>
<dbReference type="NCBIfam" id="TIGR01549">
    <property type="entry name" value="HAD-SF-IA-v1"/>
    <property type="match status" value="1"/>
</dbReference>
<dbReference type="AlphaFoldDB" id="A0A5J6PS74"/>
<dbReference type="OrthoDB" id="9782449at2"/>
<dbReference type="InterPro" id="IPR050155">
    <property type="entry name" value="HAD-like_hydrolase_sf"/>
</dbReference>
<dbReference type="SFLD" id="SFLDS00003">
    <property type="entry name" value="Haloacid_Dehalogenase"/>
    <property type="match status" value="1"/>
</dbReference>
<dbReference type="PANTHER" id="PTHR43434:SF24">
    <property type="entry name" value="HYDROLASE-RELATED"/>
    <property type="match status" value="1"/>
</dbReference>
<dbReference type="SFLD" id="SFLDG01135">
    <property type="entry name" value="C1.5.6:_HAD__Beta-PGM__Phospha"/>
    <property type="match status" value="1"/>
</dbReference>
<dbReference type="InterPro" id="IPR006549">
    <property type="entry name" value="HAD-SF_hydro_IIIA"/>
</dbReference>
<dbReference type="SUPFAM" id="SSF56784">
    <property type="entry name" value="HAD-like"/>
    <property type="match status" value="1"/>
</dbReference>
<sequence length="217" mass="23645">MHPRLIIFDWDGTLADTTIPIITTMQQTFIECGLPEPKAETIRALIGFNLAVMVRRLAPETEPGLQERIAQTYTRHYLNPNNHNMKLFDSAIPCLQTLQAQGYWLAVATGKGRVGLDKAIKQTQTADFWLATVCADESLSKPAPDMVWKLCDELGVDTAQAVVVGDTVHDLQMAANAGVRAIAVSTGAHSVEQLQQESCLTVLDDLSELPSFVAGLA</sequence>
<dbReference type="Gene3D" id="3.40.50.1000">
    <property type="entry name" value="HAD superfamily/HAD-like"/>
    <property type="match status" value="1"/>
</dbReference>
<dbReference type="InterPro" id="IPR006439">
    <property type="entry name" value="HAD-SF_hydro_IA"/>
</dbReference>
<dbReference type="Gene3D" id="1.10.150.240">
    <property type="entry name" value="Putative phosphatase, domain 2"/>
    <property type="match status" value="1"/>
</dbReference>
<dbReference type="EMBL" id="CP031700">
    <property type="protein sequence ID" value="QEY25134.1"/>
    <property type="molecule type" value="Genomic_DNA"/>
</dbReference>
<dbReference type="InterPro" id="IPR041492">
    <property type="entry name" value="HAD_2"/>
</dbReference>
<dbReference type="GO" id="GO:0008967">
    <property type="term" value="F:phosphoglycolate phosphatase activity"/>
    <property type="evidence" value="ECO:0007669"/>
    <property type="project" value="TreeGrafter"/>
</dbReference>
<dbReference type="NCBIfam" id="TIGR01662">
    <property type="entry name" value="HAD-SF-IIIA"/>
    <property type="match status" value="1"/>
</dbReference>
<dbReference type="KEGG" id="nzl:D0T92_00285"/>
<dbReference type="RefSeq" id="WP_151049133.1">
    <property type="nucleotide sequence ID" value="NZ_CP031700.1"/>
</dbReference>
<dbReference type="Proteomes" id="UP000325713">
    <property type="component" value="Chromosome"/>
</dbReference>
<dbReference type="GO" id="GO:0006281">
    <property type="term" value="P:DNA repair"/>
    <property type="evidence" value="ECO:0007669"/>
    <property type="project" value="TreeGrafter"/>
</dbReference>
<dbReference type="GO" id="GO:0005829">
    <property type="term" value="C:cytosol"/>
    <property type="evidence" value="ECO:0007669"/>
    <property type="project" value="TreeGrafter"/>
</dbReference>
<accession>A0A5J6PS74</accession>
<gene>
    <name evidence="1" type="ORF">D0T92_00285</name>
</gene>
<name>A0A5J6PS74_9NEIS</name>
<reference evidence="1 2" key="1">
    <citation type="submission" date="2018-08" db="EMBL/GenBank/DDBJ databases">
        <title>Neisseria zalophi ATCC BAA-2455 complete genome.</title>
        <authorList>
            <person name="Veseli I.A."/>
            <person name="Buttler R."/>
            <person name="Mascarenhas dos Santos A.C."/>
            <person name="Pombert J.-F."/>
        </authorList>
    </citation>
    <scope>NUCLEOTIDE SEQUENCE [LARGE SCALE GENOMIC DNA]</scope>
    <source>
        <strain evidence="1 2">ATCC BAA-2455</strain>
    </source>
</reference>
<organism evidence="1 2">
    <name type="scientific">Neisseria zalophi</name>
    <dbReference type="NCBI Taxonomy" id="640030"/>
    <lineage>
        <taxon>Bacteria</taxon>
        <taxon>Pseudomonadati</taxon>
        <taxon>Pseudomonadota</taxon>
        <taxon>Betaproteobacteria</taxon>
        <taxon>Neisseriales</taxon>
        <taxon>Neisseriaceae</taxon>
        <taxon>Neisseria</taxon>
    </lineage>
</organism>
<keyword evidence="2" id="KW-1185">Reference proteome</keyword>
<dbReference type="SFLD" id="SFLDG01129">
    <property type="entry name" value="C1.5:_HAD__Beta-PGM__Phosphata"/>
    <property type="match status" value="1"/>
</dbReference>